<gene>
    <name evidence="1" type="ordered locus">AM1_3484</name>
</gene>
<dbReference type="SUPFAM" id="SSF160246">
    <property type="entry name" value="EspE N-terminal domain-like"/>
    <property type="match status" value="1"/>
</dbReference>
<dbReference type="Pfam" id="PF11165">
    <property type="entry name" value="DUF2949"/>
    <property type="match status" value="1"/>
</dbReference>
<dbReference type="InterPro" id="IPR037257">
    <property type="entry name" value="T2SS_E_N_sf"/>
</dbReference>
<sequence>MTANRYQQLIDFLTQEVGISTESINIALKSCQQQQGPLPMILWQYGLITLEQLNEVFHWIETSFGPDETYNITINCEK</sequence>
<dbReference type="KEGG" id="amr:AM1_3484"/>
<dbReference type="HOGENOM" id="CLU_184319_1_0_3"/>
<dbReference type="AlphaFoldDB" id="B0C176"/>
<dbReference type="InterPro" id="IPR021336">
    <property type="entry name" value="DUF2949"/>
</dbReference>
<dbReference type="EMBL" id="CP000828">
    <property type="protein sequence ID" value="ABW28474.1"/>
    <property type="molecule type" value="Genomic_DNA"/>
</dbReference>
<evidence type="ECO:0008006" key="3">
    <source>
        <dbReference type="Google" id="ProtNLM"/>
    </source>
</evidence>
<dbReference type="STRING" id="329726.AM1_3484"/>
<dbReference type="eggNOG" id="ENOG503304D">
    <property type="taxonomic scope" value="Bacteria"/>
</dbReference>
<accession>B0C176</accession>
<protein>
    <recommendedName>
        <fullName evidence="3">DUF2949 domain-containing protein</fullName>
    </recommendedName>
</protein>
<organism evidence="1 2">
    <name type="scientific">Acaryochloris marina (strain MBIC 11017)</name>
    <dbReference type="NCBI Taxonomy" id="329726"/>
    <lineage>
        <taxon>Bacteria</taxon>
        <taxon>Bacillati</taxon>
        <taxon>Cyanobacteriota</taxon>
        <taxon>Cyanophyceae</taxon>
        <taxon>Acaryochloridales</taxon>
        <taxon>Acaryochloridaceae</taxon>
        <taxon>Acaryochloris</taxon>
    </lineage>
</organism>
<evidence type="ECO:0000313" key="1">
    <source>
        <dbReference type="EMBL" id="ABW28474.1"/>
    </source>
</evidence>
<evidence type="ECO:0000313" key="2">
    <source>
        <dbReference type="Proteomes" id="UP000000268"/>
    </source>
</evidence>
<dbReference type="RefSeq" id="WP_010476655.1">
    <property type="nucleotide sequence ID" value="NC_009925.1"/>
</dbReference>
<reference evidence="1 2" key="1">
    <citation type="journal article" date="2008" name="Proc. Natl. Acad. Sci. U.S.A.">
        <title>Niche adaptation and genome expansion in the chlorophyll d-producing cyanobacterium Acaryochloris marina.</title>
        <authorList>
            <person name="Swingley W.D."/>
            <person name="Chen M."/>
            <person name="Cheung P.C."/>
            <person name="Conrad A.L."/>
            <person name="Dejesa L.C."/>
            <person name="Hao J."/>
            <person name="Honchak B.M."/>
            <person name="Karbach L.E."/>
            <person name="Kurdoglu A."/>
            <person name="Lahiri S."/>
            <person name="Mastrian S.D."/>
            <person name="Miyashita H."/>
            <person name="Page L."/>
            <person name="Ramakrishna P."/>
            <person name="Satoh S."/>
            <person name="Sattley W.M."/>
            <person name="Shimada Y."/>
            <person name="Taylor H.L."/>
            <person name="Tomo T."/>
            <person name="Tsuchiya T."/>
            <person name="Wang Z.T."/>
            <person name="Raymond J."/>
            <person name="Mimuro M."/>
            <person name="Blankenship R.E."/>
            <person name="Touchman J.W."/>
        </authorList>
    </citation>
    <scope>NUCLEOTIDE SEQUENCE [LARGE SCALE GENOMIC DNA]</scope>
    <source>
        <strain evidence="2">MBIC 11017</strain>
    </source>
</reference>
<name>B0C176_ACAM1</name>
<dbReference type="OrthoDB" id="433602at2"/>
<proteinExistence type="predicted"/>
<keyword evidence="2" id="KW-1185">Reference proteome</keyword>
<dbReference type="Proteomes" id="UP000000268">
    <property type="component" value="Chromosome"/>
</dbReference>